<sequence>MQQQWVYTSQQACDRHHNLNISSCCLIERVSLSASEQDTEGLQRVKAQGTMDTKIVEVNKAVTAPTKQKGRVTVTRVQGGKKQVAGVLAQMYCHSIKTF</sequence>
<dbReference type="EMBL" id="GGEC01060820">
    <property type="protein sequence ID" value="MBX41304.1"/>
    <property type="molecule type" value="Transcribed_RNA"/>
</dbReference>
<organism evidence="1">
    <name type="scientific">Rhizophora mucronata</name>
    <name type="common">Asiatic mangrove</name>
    <dbReference type="NCBI Taxonomy" id="61149"/>
    <lineage>
        <taxon>Eukaryota</taxon>
        <taxon>Viridiplantae</taxon>
        <taxon>Streptophyta</taxon>
        <taxon>Embryophyta</taxon>
        <taxon>Tracheophyta</taxon>
        <taxon>Spermatophyta</taxon>
        <taxon>Magnoliopsida</taxon>
        <taxon>eudicotyledons</taxon>
        <taxon>Gunneridae</taxon>
        <taxon>Pentapetalae</taxon>
        <taxon>rosids</taxon>
        <taxon>fabids</taxon>
        <taxon>Malpighiales</taxon>
        <taxon>Rhizophoraceae</taxon>
        <taxon>Rhizophora</taxon>
    </lineage>
</organism>
<name>A0A2P2NFR3_RHIMU</name>
<evidence type="ECO:0000313" key="1">
    <source>
        <dbReference type="EMBL" id="MBX41304.1"/>
    </source>
</evidence>
<protein>
    <submittedName>
        <fullName evidence="1">Uncharacterized protein</fullName>
    </submittedName>
</protein>
<reference evidence="1" key="1">
    <citation type="submission" date="2018-02" db="EMBL/GenBank/DDBJ databases">
        <title>Rhizophora mucronata_Transcriptome.</title>
        <authorList>
            <person name="Meera S.P."/>
            <person name="Sreeshan A."/>
            <person name="Augustine A."/>
        </authorList>
    </citation>
    <scope>NUCLEOTIDE SEQUENCE</scope>
    <source>
        <tissue evidence="1">Leaf</tissue>
    </source>
</reference>
<accession>A0A2P2NFR3</accession>
<dbReference type="AlphaFoldDB" id="A0A2P2NFR3"/>
<proteinExistence type="predicted"/>